<dbReference type="EMBL" id="BMWC01000010">
    <property type="protein sequence ID" value="GGX22237.1"/>
    <property type="molecule type" value="Genomic_DNA"/>
</dbReference>
<dbReference type="Proteomes" id="UP000617743">
    <property type="component" value="Unassembled WGS sequence"/>
</dbReference>
<protein>
    <submittedName>
        <fullName evidence="2">Uncharacterized protein</fullName>
    </submittedName>
</protein>
<comment type="caution">
    <text evidence="2">The sequence shown here is derived from an EMBL/GenBank/DDBJ whole genome shotgun (WGS) entry which is preliminary data.</text>
</comment>
<sequence length="68" mass="6873">MLCSPRGTSQERFPPSGAQRAARNGLRCRAEGNSTAPKGSPPGRYALPYGTPAPGTAPSALPGPGARP</sequence>
<feature type="region of interest" description="Disordered" evidence="1">
    <location>
        <begin position="1"/>
        <end position="68"/>
    </location>
</feature>
<gene>
    <name evidence="2" type="ORF">GCM10010383_60630</name>
</gene>
<reference evidence="3" key="1">
    <citation type="journal article" date="2019" name="Int. J. Syst. Evol. Microbiol.">
        <title>The Global Catalogue of Microorganisms (GCM) 10K type strain sequencing project: providing services to taxonomists for standard genome sequencing and annotation.</title>
        <authorList>
            <consortium name="The Broad Institute Genomics Platform"/>
            <consortium name="The Broad Institute Genome Sequencing Center for Infectious Disease"/>
            <person name="Wu L."/>
            <person name="Ma J."/>
        </authorList>
    </citation>
    <scope>NUCLEOTIDE SEQUENCE [LARGE SCALE GENOMIC DNA]</scope>
    <source>
        <strain evidence="3">JCM 4866</strain>
    </source>
</reference>
<organism evidence="2 3">
    <name type="scientific">Streptomyces lomondensis</name>
    <dbReference type="NCBI Taxonomy" id="68229"/>
    <lineage>
        <taxon>Bacteria</taxon>
        <taxon>Bacillati</taxon>
        <taxon>Actinomycetota</taxon>
        <taxon>Actinomycetes</taxon>
        <taxon>Kitasatosporales</taxon>
        <taxon>Streptomycetaceae</taxon>
        <taxon>Streptomyces</taxon>
    </lineage>
</organism>
<evidence type="ECO:0000313" key="2">
    <source>
        <dbReference type="EMBL" id="GGX22237.1"/>
    </source>
</evidence>
<name>A0ABQ2XMS6_9ACTN</name>
<evidence type="ECO:0000313" key="3">
    <source>
        <dbReference type="Proteomes" id="UP000617743"/>
    </source>
</evidence>
<feature type="compositionally biased region" description="Polar residues" evidence="1">
    <location>
        <begin position="1"/>
        <end position="11"/>
    </location>
</feature>
<accession>A0ABQ2XMS6</accession>
<evidence type="ECO:0000256" key="1">
    <source>
        <dbReference type="SAM" id="MobiDB-lite"/>
    </source>
</evidence>
<proteinExistence type="predicted"/>
<keyword evidence="3" id="KW-1185">Reference proteome</keyword>